<dbReference type="EMBL" id="FP565575">
    <property type="protein sequence ID" value="CBE68177.1"/>
    <property type="molecule type" value="Genomic_DNA"/>
</dbReference>
<protein>
    <submittedName>
        <fullName evidence="2">Uncharacterized protein</fullName>
    </submittedName>
</protein>
<dbReference type="HOGENOM" id="CLU_2841611_0_0_0"/>
<name>D5MEK0_METO1</name>
<organism evidence="2 3">
    <name type="scientific">Methylomirabilis oxygeniifera</name>
    <dbReference type="NCBI Taxonomy" id="671143"/>
    <lineage>
        <taxon>Bacteria</taxon>
        <taxon>Candidatus Methylomirabilota</taxon>
        <taxon>Candidatus Methylomirabilia</taxon>
        <taxon>Candidatus Methylomirabilales</taxon>
        <taxon>Candidatus Methylomirabilaceae</taxon>
        <taxon>Candidatus Methylomirabilis</taxon>
    </lineage>
</organism>
<evidence type="ECO:0000313" key="3">
    <source>
        <dbReference type="Proteomes" id="UP000006898"/>
    </source>
</evidence>
<reference evidence="2 3" key="1">
    <citation type="journal article" date="2010" name="Nature">
        <title>Nitrite-driven anaerobic methane oxidation by oxygenic bacteria.</title>
        <authorList>
            <person name="Ettwig K.F."/>
            <person name="Butler M.K."/>
            <person name="Le Paslier D."/>
            <person name="Pelletier E."/>
            <person name="Mangenot S."/>
            <person name="Kuypers M.M.M."/>
            <person name="Schreiber F."/>
            <person name="Dutilh B.E."/>
            <person name="Zedelius J."/>
            <person name="de Beer D."/>
            <person name="Gloerich J."/>
            <person name="Wessels H.J.C.T."/>
            <person name="van Allen T."/>
            <person name="Luesken F."/>
            <person name="Wu M."/>
            <person name="van de Pas-Schoonen K.T."/>
            <person name="Op den Camp H.J.M."/>
            <person name="Janssen-Megens E.M."/>
            <person name="Francoijs K-J."/>
            <person name="Stunnenberg H."/>
            <person name="Weissenbach J."/>
            <person name="Jetten M.S.M."/>
            <person name="Strous M."/>
        </authorList>
    </citation>
    <scope>NUCLEOTIDE SEQUENCE [LARGE SCALE GENOMIC DNA]</scope>
</reference>
<sequence>MPVDMQQRQQDARPRLPVARLDDNGARRAVMELFASIIKVRAGHDGQETLRRDEPLGTIQRVPEH</sequence>
<dbReference type="AlphaFoldDB" id="D5MEK0"/>
<accession>D5MEK0</accession>
<evidence type="ECO:0000256" key="1">
    <source>
        <dbReference type="SAM" id="MobiDB-lite"/>
    </source>
</evidence>
<gene>
    <name evidence="2" type="ORF">DAMO_1117</name>
</gene>
<proteinExistence type="predicted"/>
<evidence type="ECO:0000313" key="2">
    <source>
        <dbReference type="EMBL" id="CBE68177.1"/>
    </source>
</evidence>
<dbReference type="KEGG" id="mox:DAMO_1117"/>
<dbReference type="Proteomes" id="UP000006898">
    <property type="component" value="Chromosome"/>
</dbReference>
<feature type="compositionally biased region" description="Basic and acidic residues" evidence="1">
    <location>
        <begin position="46"/>
        <end position="55"/>
    </location>
</feature>
<feature type="region of interest" description="Disordered" evidence="1">
    <location>
        <begin position="46"/>
        <end position="65"/>
    </location>
</feature>